<organism evidence="2 3">
    <name type="scientific">Arenimonas soli</name>
    <dbReference type="NCBI Taxonomy" id="2269504"/>
    <lineage>
        <taxon>Bacteria</taxon>
        <taxon>Pseudomonadati</taxon>
        <taxon>Pseudomonadota</taxon>
        <taxon>Gammaproteobacteria</taxon>
        <taxon>Lysobacterales</taxon>
        <taxon>Lysobacteraceae</taxon>
        <taxon>Arenimonas</taxon>
    </lineage>
</organism>
<evidence type="ECO:0000256" key="1">
    <source>
        <dbReference type="ARBA" id="ARBA00023002"/>
    </source>
</evidence>
<evidence type="ECO:0000313" key="3">
    <source>
        <dbReference type="Proteomes" id="UP000623419"/>
    </source>
</evidence>
<dbReference type="Proteomes" id="UP000623419">
    <property type="component" value="Unassembled WGS sequence"/>
</dbReference>
<reference evidence="3" key="1">
    <citation type="journal article" date="2019" name="Int. J. Syst. Evol. Microbiol.">
        <title>The Global Catalogue of Microorganisms (GCM) 10K type strain sequencing project: providing services to taxonomists for standard genome sequencing and annotation.</title>
        <authorList>
            <consortium name="The Broad Institute Genomics Platform"/>
            <consortium name="The Broad Institute Genome Sequencing Center for Infectious Disease"/>
            <person name="Wu L."/>
            <person name="Ma J."/>
        </authorList>
    </citation>
    <scope>NUCLEOTIDE SEQUENCE [LARGE SCALE GENOMIC DNA]</scope>
    <source>
        <strain evidence="3">CGMCC 1.15905</strain>
    </source>
</reference>
<gene>
    <name evidence="2" type="ORF">GCM10011521_06290</name>
</gene>
<evidence type="ECO:0000313" key="2">
    <source>
        <dbReference type="EMBL" id="GGA70904.1"/>
    </source>
</evidence>
<proteinExistence type="predicted"/>
<dbReference type="PANTHER" id="PTHR43539:SF78">
    <property type="entry name" value="FLAVIN-CONTAINING MONOOXYGENASE"/>
    <property type="match status" value="1"/>
</dbReference>
<dbReference type="InterPro" id="IPR036188">
    <property type="entry name" value="FAD/NAD-bd_sf"/>
</dbReference>
<dbReference type="PRINTS" id="PR00411">
    <property type="entry name" value="PNDRDTASEI"/>
</dbReference>
<sequence>MNTPLPVVIIGAGPVGLAAAAHLLSRGLEPLVLEAGDSVGAGMQRWGHVRMFSPWEFTIDSQARAVLAANGWKQPELAAFPTGGEVVDHYLRPLAATPEIAPRLRLGARVLGVARHRRDLMKDAGREAQPFVVQYQDASGEHEVRAQGVIDASGTIENPNPLGASGLPALGERALGERISYGIPDVLGSARGRYAGKRVLVVGSGHSAFNVLKDLARLSTLSPGMHVHWALRRNALARVLGGGDNDQLKERGRLGQDIARLVGEGMLTVHTGVEIDALENTASGIVAHAGERSLPAVDEIVAATGFRPDLSLLSEVRLKLHAGTQSPAALAPLIDPNQHSCGSVRPHGAQELRHPDDGIYIVGMKSYGRAPTFLLLTGYEQVRSVTAALAGDWEAARRVELVLPETGVCITQFADEATAAGLPAKAAGGCCGGAPVQDSSACCVADEDAKAEGKTGCGCGSPKPAAPVDKPPVQTTAGCCG</sequence>
<dbReference type="PANTHER" id="PTHR43539">
    <property type="entry name" value="FLAVIN-BINDING MONOOXYGENASE-LIKE PROTEIN (AFU_ORTHOLOGUE AFUA_4G09220)"/>
    <property type="match status" value="1"/>
</dbReference>
<dbReference type="SUPFAM" id="SSF51905">
    <property type="entry name" value="FAD/NAD(P)-binding domain"/>
    <property type="match status" value="1"/>
</dbReference>
<dbReference type="Pfam" id="PF13738">
    <property type="entry name" value="Pyr_redox_3"/>
    <property type="match status" value="1"/>
</dbReference>
<keyword evidence="3" id="KW-1185">Reference proteome</keyword>
<protein>
    <submittedName>
        <fullName evidence="2">Flavoprotein</fullName>
    </submittedName>
</protein>
<name>A0ABQ1HED5_9GAMM</name>
<dbReference type="Gene3D" id="3.50.50.60">
    <property type="entry name" value="FAD/NAD(P)-binding domain"/>
    <property type="match status" value="1"/>
</dbReference>
<comment type="caution">
    <text evidence="2">The sequence shown here is derived from an EMBL/GenBank/DDBJ whole genome shotgun (WGS) entry which is preliminary data.</text>
</comment>
<keyword evidence="1" id="KW-0560">Oxidoreductase</keyword>
<dbReference type="PRINTS" id="PR00368">
    <property type="entry name" value="FADPNR"/>
</dbReference>
<dbReference type="EMBL" id="BMKC01000001">
    <property type="protein sequence ID" value="GGA70904.1"/>
    <property type="molecule type" value="Genomic_DNA"/>
</dbReference>
<dbReference type="RefSeq" id="WP_188661221.1">
    <property type="nucleotide sequence ID" value="NZ_BMKC01000001.1"/>
</dbReference>
<dbReference type="InterPro" id="IPR050982">
    <property type="entry name" value="Auxin_biosynth/cation_transpt"/>
</dbReference>
<accession>A0ABQ1HED5</accession>